<comment type="caution">
    <text evidence="10">The sequence shown here is derived from an EMBL/GenBank/DDBJ whole genome shotgun (WGS) entry which is preliminary data.</text>
</comment>
<evidence type="ECO:0000313" key="11">
    <source>
        <dbReference type="Proteomes" id="UP000600363"/>
    </source>
</evidence>
<dbReference type="PANTHER" id="PTHR22854">
    <property type="entry name" value="TRYPTOPHAN BIOSYNTHESIS PROTEIN"/>
    <property type="match status" value="1"/>
</dbReference>
<evidence type="ECO:0000256" key="3">
    <source>
        <dbReference type="ARBA" id="ARBA00012362"/>
    </source>
</evidence>
<dbReference type="UniPathway" id="UPA00035">
    <property type="reaction ID" value="UER00043"/>
</dbReference>
<name>A0A832RSR8_9EURY</name>
<dbReference type="RefSeq" id="WP_084174172.1">
    <property type="nucleotide sequence ID" value="NZ_DUIH01000011.1"/>
</dbReference>
<dbReference type="EC" id="4.1.1.48" evidence="3"/>
<reference evidence="10" key="1">
    <citation type="journal article" date="2020" name="bioRxiv">
        <title>A rank-normalized archaeal taxonomy based on genome phylogeny resolves widespread incomplete and uneven classifications.</title>
        <authorList>
            <person name="Rinke C."/>
            <person name="Chuvochina M."/>
            <person name="Mussig A.J."/>
            <person name="Chaumeil P.-A."/>
            <person name="Waite D.W."/>
            <person name="Whitman W.B."/>
            <person name="Parks D.H."/>
            <person name="Hugenholtz P."/>
        </authorList>
    </citation>
    <scope>NUCLEOTIDE SEQUENCE</scope>
    <source>
        <strain evidence="10">UBA12518</strain>
    </source>
</reference>
<evidence type="ECO:0000256" key="7">
    <source>
        <dbReference type="ARBA" id="ARBA00023141"/>
    </source>
</evidence>
<dbReference type="EMBL" id="DUIH01000011">
    <property type="protein sequence ID" value="HIH69673.1"/>
    <property type="molecule type" value="Genomic_DNA"/>
</dbReference>
<accession>A0A832RSR8</accession>
<dbReference type="InterPro" id="IPR013798">
    <property type="entry name" value="Indole-3-glycerol_P_synth_dom"/>
</dbReference>
<evidence type="ECO:0000259" key="9">
    <source>
        <dbReference type="Pfam" id="PF00218"/>
    </source>
</evidence>
<keyword evidence="7" id="KW-0057">Aromatic amino acid biosynthesis</keyword>
<dbReference type="InterPro" id="IPR011060">
    <property type="entry name" value="RibuloseP-bd_barrel"/>
</dbReference>
<dbReference type="Proteomes" id="UP000600363">
    <property type="component" value="Unassembled WGS sequence"/>
</dbReference>
<dbReference type="GO" id="GO:0004640">
    <property type="term" value="F:phosphoribosylanthranilate isomerase activity"/>
    <property type="evidence" value="ECO:0007669"/>
    <property type="project" value="TreeGrafter"/>
</dbReference>
<evidence type="ECO:0000256" key="6">
    <source>
        <dbReference type="ARBA" id="ARBA00022822"/>
    </source>
</evidence>
<feature type="domain" description="Indole-3-glycerol phosphate synthase" evidence="9">
    <location>
        <begin position="46"/>
        <end position="261"/>
    </location>
</feature>
<organism evidence="10 11">
    <name type="scientific">Methermicoccus shengliensis</name>
    <dbReference type="NCBI Taxonomy" id="660064"/>
    <lineage>
        <taxon>Archaea</taxon>
        <taxon>Methanobacteriati</taxon>
        <taxon>Methanobacteriota</taxon>
        <taxon>Stenosarchaea group</taxon>
        <taxon>Methanomicrobia</taxon>
        <taxon>Methanosarcinales</taxon>
        <taxon>Methermicoccaceae</taxon>
        <taxon>Methermicoccus</taxon>
    </lineage>
</organism>
<keyword evidence="6" id="KW-0822">Tryptophan biosynthesis</keyword>
<keyword evidence="8" id="KW-0456">Lyase</keyword>
<comment type="pathway">
    <text evidence="2">Amino-acid biosynthesis; L-tryptophan biosynthesis; L-tryptophan from chorismate: step 4/5.</text>
</comment>
<evidence type="ECO:0000256" key="5">
    <source>
        <dbReference type="ARBA" id="ARBA00022793"/>
    </source>
</evidence>
<dbReference type="InterPro" id="IPR045186">
    <property type="entry name" value="Indole-3-glycerol_P_synth"/>
</dbReference>
<dbReference type="InterPro" id="IPR013785">
    <property type="entry name" value="Aldolase_TIM"/>
</dbReference>
<evidence type="ECO:0000256" key="1">
    <source>
        <dbReference type="ARBA" id="ARBA00001633"/>
    </source>
</evidence>
<dbReference type="SUPFAM" id="SSF51366">
    <property type="entry name" value="Ribulose-phoshate binding barrel"/>
    <property type="match status" value="1"/>
</dbReference>
<dbReference type="PANTHER" id="PTHR22854:SF2">
    <property type="entry name" value="INDOLE-3-GLYCEROL-PHOSPHATE SYNTHASE"/>
    <property type="match status" value="1"/>
</dbReference>
<dbReference type="CDD" id="cd00331">
    <property type="entry name" value="IGPS"/>
    <property type="match status" value="1"/>
</dbReference>
<sequence>MQESMEPSDVVSPMDNPIIRAIVEHTRHRIGVLRAEAMLYEPLPYVLAPRGLVESVRRARRKRGFGLIAEIKPASPAGTLAHITPHEAAHLAHTMQEAGACAISVLTEPEVFCGSLASLKLVRGRVDVPVLRKDFILSALQLTEGYQDGVLLIASLVGGKLPQLVEQCHRLKIEPLVEVRTVDEAGAALDAGARMLGINNRDLATLSVDLSTTLSLAPLIRDMDEDVVLISESGIRSVADVRTVVEAGVDGVLVGTALMQDLPSLYESTHRLVHAMEAV</sequence>
<gene>
    <name evidence="10" type="ORF">HA299_03510</name>
</gene>
<evidence type="ECO:0000256" key="8">
    <source>
        <dbReference type="ARBA" id="ARBA00023239"/>
    </source>
</evidence>
<comment type="catalytic activity">
    <reaction evidence="1">
        <text>1-(2-carboxyphenylamino)-1-deoxy-D-ribulose 5-phosphate + H(+) = (1S,2R)-1-C-(indol-3-yl)glycerol 3-phosphate + CO2 + H2O</text>
        <dbReference type="Rhea" id="RHEA:23476"/>
        <dbReference type="ChEBI" id="CHEBI:15377"/>
        <dbReference type="ChEBI" id="CHEBI:15378"/>
        <dbReference type="ChEBI" id="CHEBI:16526"/>
        <dbReference type="ChEBI" id="CHEBI:58613"/>
        <dbReference type="ChEBI" id="CHEBI:58866"/>
        <dbReference type="EC" id="4.1.1.48"/>
    </reaction>
</comment>
<dbReference type="Pfam" id="PF00218">
    <property type="entry name" value="IGPS"/>
    <property type="match status" value="1"/>
</dbReference>
<evidence type="ECO:0000256" key="2">
    <source>
        <dbReference type="ARBA" id="ARBA00004696"/>
    </source>
</evidence>
<keyword evidence="5" id="KW-0210">Decarboxylase</keyword>
<protein>
    <recommendedName>
        <fullName evidence="3">indole-3-glycerol-phosphate synthase</fullName>
        <ecNumber evidence="3">4.1.1.48</ecNumber>
    </recommendedName>
</protein>
<evidence type="ECO:0000313" key="10">
    <source>
        <dbReference type="EMBL" id="HIH69673.1"/>
    </source>
</evidence>
<evidence type="ECO:0000256" key="4">
    <source>
        <dbReference type="ARBA" id="ARBA00022605"/>
    </source>
</evidence>
<proteinExistence type="predicted"/>
<dbReference type="GO" id="GO:0004425">
    <property type="term" value="F:indole-3-glycerol-phosphate synthase activity"/>
    <property type="evidence" value="ECO:0007669"/>
    <property type="project" value="UniProtKB-EC"/>
</dbReference>
<dbReference type="GO" id="GO:0000162">
    <property type="term" value="P:L-tryptophan biosynthetic process"/>
    <property type="evidence" value="ECO:0007669"/>
    <property type="project" value="UniProtKB-UniPathway"/>
</dbReference>
<dbReference type="AlphaFoldDB" id="A0A832RSR8"/>
<dbReference type="Gene3D" id="3.20.20.70">
    <property type="entry name" value="Aldolase class I"/>
    <property type="match status" value="1"/>
</dbReference>
<keyword evidence="4" id="KW-0028">Amino-acid biosynthesis</keyword>